<comment type="caution">
    <text evidence="7">The sequence shown here is derived from an EMBL/GenBank/DDBJ whole genome shotgun (WGS) entry which is preliminary data.</text>
</comment>
<dbReference type="InterPro" id="IPR003959">
    <property type="entry name" value="ATPase_AAA_core"/>
</dbReference>
<evidence type="ECO:0000313" key="7">
    <source>
        <dbReference type="EMBL" id="EQB32093.1"/>
    </source>
</evidence>
<keyword evidence="4" id="KW-0406">Ion transport</keyword>
<dbReference type="CDD" id="cd00267">
    <property type="entry name" value="ABC_ATPase"/>
    <property type="match status" value="1"/>
</dbReference>
<evidence type="ECO:0000256" key="5">
    <source>
        <dbReference type="ARBA" id="ARBA00023136"/>
    </source>
</evidence>
<dbReference type="AlphaFoldDB" id="T0KFA7"/>
<dbReference type="Proteomes" id="UP000015523">
    <property type="component" value="Unassembled WGS sequence"/>
</dbReference>
<dbReference type="EMBL" id="AUWY01000078">
    <property type="protein sequence ID" value="EQB32093.1"/>
    <property type="molecule type" value="Genomic_DNA"/>
</dbReference>
<dbReference type="InterPro" id="IPR027417">
    <property type="entry name" value="P-loop_NTPase"/>
</dbReference>
<dbReference type="SUPFAM" id="SSF52540">
    <property type="entry name" value="P-loop containing nucleoside triphosphate hydrolases"/>
    <property type="match status" value="1"/>
</dbReference>
<reference evidence="7 8" key="1">
    <citation type="journal article" date="2013" name="Genome Announc.">
        <title>Draft Genome Sequence of Sphingobium ummariense Strain RL-3, a Hexachlorocyclohexane-Degrading Bacterium.</title>
        <authorList>
            <person name="Kohli P."/>
            <person name="Dua A."/>
            <person name="Sangwan N."/>
            <person name="Oldach P."/>
            <person name="Khurana J.P."/>
            <person name="Lal R."/>
        </authorList>
    </citation>
    <scope>NUCLEOTIDE SEQUENCE [LARGE SCALE GENOMIC DNA]</scope>
    <source>
        <strain evidence="7 8">RL-3</strain>
    </source>
</reference>
<evidence type="ECO:0000259" key="6">
    <source>
        <dbReference type="Pfam" id="PF13304"/>
    </source>
</evidence>
<dbReference type="PANTHER" id="PTHR42771:SF2">
    <property type="entry name" value="IRON(3+)-HYDROXAMATE IMPORT ATP-BINDING PROTEIN FHUC"/>
    <property type="match status" value="1"/>
</dbReference>
<evidence type="ECO:0000313" key="8">
    <source>
        <dbReference type="Proteomes" id="UP000015523"/>
    </source>
</evidence>
<sequence length="123" mass="14083">MAAYESFASGPDYLSASHGEGFIDFFNERMSRQGLYILDEPESALSPQRQFDFLKLLRRIQRAGNGQVIMATHSPILMALPDADLWQIDSYSIHPVALEDTAHFRLYREFALYPHETVEAMIE</sequence>
<keyword evidence="8" id="KW-1185">Reference proteome</keyword>
<dbReference type="RefSeq" id="WP_021318088.1">
    <property type="nucleotide sequence ID" value="NZ_AUWY01000078.1"/>
</dbReference>
<dbReference type="GO" id="GO:0005524">
    <property type="term" value="F:ATP binding"/>
    <property type="evidence" value="ECO:0007669"/>
    <property type="project" value="InterPro"/>
</dbReference>
<evidence type="ECO:0000256" key="3">
    <source>
        <dbReference type="ARBA" id="ARBA00022475"/>
    </source>
</evidence>
<keyword evidence="2" id="KW-0813">Transport</keyword>
<dbReference type="STRING" id="1346791.M529_11430"/>
<dbReference type="InterPro" id="IPR051535">
    <property type="entry name" value="Siderophore_ABC-ATPase"/>
</dbReference>
<name>T0KFA7_9SPHN</name>
<dbReference type="GO" id="GO:0005886">
    <property type="term" value="C:plasma membrane"/>
    <property type="evidence" value="ECO:0007669"/>
    <property type="project" value="UniProtKB-SubCell"/>
</dbReference>
<feature type="domain" description="ATPase AAA-type core" evidence="6">
    <location>
        <begin position="34"/>
        <end position="79"/>
    </location>
</feature>
<evidence type="ECO:0000256" key="4">
    <source>
        <dbReference type="ARBA" id="ARBA00023065"/>
    </source>
</evidence>
<dbReference type="Pfam" id="PF13304">
    <property type="entry name" value="AAA_21"/>
    <property type="match status" value="1"/>
</dbReference>
<evidence type="ECO:0000256" key="1">
    <source>
        <dbReference type="ARBA" id="ARBA00004202"/>
    </source>
</evidence>
<protein>
    <recommendedName>
        <fullName evidence="6">ATPase AAA-type core domain-containing protein</fullName>
    </recommendedName>
</protein>
<proteinExistence type="predicted"/>
<dbReference type="PANTHER" id="PTHR42771">
    <property type="entry name" value="IRON(3+)-HYDROXAMATE IMPORT ATP-BINDING PROTEIN FHUC"/>
    <property type="match status" value="1"/>
</dbReference>
<organism evidence="7 8">
    <name type="scientific">Sphingobium ummariense RL-3</name>
    <dbReference type="NCBI Taxonomy" id="1346791"/>
    <lineage>
        <taxon>Bacteria</taxon>
        <taxon>Pseudomonadati</taxon>
        <taxon>Pseudomonadota</taxon>
        <taxon>Alphaproteobacteria</taxon>
        <taxon>Sphingomonadales</taxon>
        <taxon>Sphingomonadaceae</taxon>
        <taxon>Sphingobium</taxon>
    </lineage>
</organism>
<dbReference type="eggNOG" id="COG3910">
    <property type="taxonomic scope" value="Bacteria"/>
</dbReference>
<dbReference type="GO" id="GO:0016887">
    <property type="term" value="F:ATP hydrolysis activity"/>
    <property type="evidence" value="ECO:0007669"/>
    <property type="project" value="InterPro"/>
</dbReference>
<evidence type="ECO:0000256" key="2">
    <source>
        <dbReference type="ARBA" id="ARBA00022448"/>
    </source>
</evidence>
<dbReference type="GO" id="GO:0006811">
    <property type="term" value="P:monoatomic ion transport"/>
    <property type="evidence" value="ECO:0007669"/>
    <property type="project" value="UniProtKB-KW"/>
</dbReference>
<keyword evidence="3" id="KW-1003">Cell membrane</keyword>
<comment type="subcellular location">
    <subcellularLocation>
        <location evidence="1">Cell membrane</location>
        <topology evidence="1">Peripheral membrane protein</topology>
    </subcellularLocation>
</comment>
<dbReference type="Gene3D" id="3.40.50.300">
    <property type="entry name" value="P-loop containing nucleotide triphosphate hydrolases"/>
    <property type="match status" value="1"/>
</dbReference>
<keyword evidence="5" id="KW-0472">Membrane</keyword>
<accession>T0KFA7</accession>
<gene>
    <name evidence="7" type="ORF">M529_11430</name>
</gene>
<dbReference type="PATRIC" id="fig|1346791.3.peg.2199"/>